<keyword evidence="2" id="KW-0812">Transmembrane</keyword>
<dbReference type="InterPro" id="IPR013106">
    <property type="entry name" value="Ig_V-set"/>
</dbReference>
<dbReference type="InterPro" id="IPR013783">
    <property type="entry name" value="Ig-like_fold"/>
</dbReference>
<accession>A0A0J9R040</accession>
<evidence type="ECO:0000256" key="1">
    <source>
        <dbReference type="SAM" id="MobiDB-lite"/>
    </source>
</evidence>
<dbReference type="Proteomes" id="UP000035880">
    <property type="component" value="Chromosome 2L"/>
</dbReference>
<dbReference type="SMART" id="SM00409">
    <property type="entry name" value="IG"/>
    <property type="match status" value="2"/>
</dbReference>
<feature type="region of interest" description="Disordered" evidence="1">
    <location>
        <begin position="243"/>
        <end position="267"/>
    </location>
</feature>
<dbReference type="Gene3D" id="2.60.40.10">
    <property type="entry name" value="Immunoglobulins"/>
    <property type="match status" value="2"/>
</dbReference>
<reference evidence="4" key="1">
    <citation type="journal article" date="2013" name="Genome Res.">
        <title>A second-generation assembly of the Drosophila simulans genome provides new insights into patterns of lineage-specific divergence.</title>
        <authorList>
            <person name="Hu T.T."/>
            <person name="Eisen M.B."/>
            <person name="Thornton K.R."/>
            <person name="Andolfatto P."/>
        </authorList>
    </citation>
    <scope>NUCLEOTIDE SEQUENCE [LARGE SCALE GENOMIC DNA]</scope>
    <source>
        <strain evidence="4">W501</strain>
    </source>
</reference>
<evidence type="ECO:0000256" key="2">
    <source>
        <dbReference type="SAM" id="Phobius"/>
    </source>
</evidence>
<keyword evidence="2" id="KW-1133">Transmembrane helix</keyword>
<dbReference type="InterPro" id="IPR003598">
    <property type="entry name" value="Ig_sub2"/>
</dbReference>
<dbReference type="KEGG" id="dsi:Dsimw501_GD23687"/>
<proteinExistence type="predicted"/>
<dbReference type="InterPro" id="IPR037448">
    <property type="entry name" value="Zig-8"/>
</dbReference>
<name>A0A0J9R040_DROSI</name>
<dbReference type="InterPro" id="IPR036179">
    <property type="entry name" value="Ig-like_dom_sf"/>
</dbReference>
<feature type="compositionally biased region" description="Polar residues" evidence="1">
    <location>
        <begin position="243"/>
        <end position="257"/>
    </location>
</feature>
<dbReference type="InterPro" id="IPR007110">
    <property type="entry name" value="Ig-like_dom"/>
</dbReference>
<evidence type="ECO:0000313" key="4">
    <source>
        <dbReference type="EMBL" id="KMY89511.1"/>
    </source>
</evidence>
<dbReference type="FunFam" id="2.60.40.10:FF:000129">
    <property type="entry name" value="CLUMA_CG018772, isoform A"/>
    <property type="match status" value="1"/>
</dbReference>
<gene>
    <name evidence="4" type="primary">Dsim\GD23687</name>
    <name evidence="4" type="ORF">Dsimw501_GD23687</name>
</gene>
<dbReference type="Bgee" id="FBgn0195064">
    <property type="expression patterns" value="Expressed in embryo and 3 other cell types or tissues"/>
</dbReference>
<feature type="transmembrane region" description="Helical" evidence="2">
    <location>
        <begin position="380"/>
        <end position="401"/>
    </location>
</feature>
<dbReference type="GO" id="GO:0032589">
    <property type="term" value="C:neuron projection membrane"/>
    <property type="evidence" value="ECO:0007669"/>
    <property type="project" value="TreeGrafter"/>
</dbReference>
<reference evidence="4" key="3">
    <citation type="submission" date="2015-04" db="EMBL/GenBank/DDBJ databases">
        <authorList>
            <consortium name="FlyBase"/>
        </authorList>
    </citation>
    <scope>NUCLEOTIDE SEQUENCE</scope>
    <source>
        <strain evidence="4">W501</strain>
    </source>
</reference>
<dbReference type="CDD" id="cd00096">
    <property type="entry name" value="Ig"/>
    <property type="match status" value="1"/>
</dbReference>
<dbReference type="AlphaFoldDB" id="A0A0J9R040"/>
<keyword evidence="2" id="KW-0472">Membrane</keyword>
<reference evidence="4" key="2">
    <citation type="submission" date="2014-06" db="EMBL/GenBank/DDBJ databases">
        <authorList>
            <person name="Hu T."/>
            <person name="Eisen M.B."/>
            <person name="Thornton K.R."/>
            <person name="Andolfatto P."/>
        </authorList>
    </citation>
    <scope>NUCLEOTIDE SEQUENCE</scope>
    <source>
        <strain evidence="4">W501</strain>
    </source>
</reference>
<organism evidence="4">
    <name type="scientific">Drosophila simulans</name>
    <name type="common">Fruit fly</name>
    <dbReference type="NCBI Taxonomy" id="7240"/>
    <lineage>
        <taxon>Eukaryota</taxon>
        <taxon>Metazoa</taxon>
        <taxon>Ecdysozoa</taxon>
        <taxon>Arthropoda</taxon>
        <taxon>Hexapoda</taxon>
        <taxon>Insecta</taxon>
        <taxon>Pterygota</taxon>
        <taxon>Neoptera</taxon>
        <taxon>Endopterygota</taxon>
        <taxon>Diptera</taxon>
        <taxon>Brachycera</taxon>
        <taxon>Muscomorpha</taxon>
        <taxon>Ephydroidea</taxon>
        <taxon>Drosophilidae</taxon>
        <taxon>Drosophila</taxon>
        <taxon>Sophophora</taxon>
    </lineage>
</organism>
<dbReference type="PANTHER" id="PTHR23279">
    <property type="entry name" value="DEFECTIVE PROBOSCIS EXTENSION RESPONSE DPR -RELATED"/>
    <property type="match status" value="1"/>
</dbReference>
<dbReference type="PANTHER" id="PTHR23279:SF2">
    <property type="entry name" value="DEFECTIVE PROBOSCIS EXTENSION RESPONSE 19, ISOFORM A"/>
    <property type="match status" value="1"/>
</dbReference>
<feature type="domain" description="Ig-like" evidence="3">
    <location>
        <begin position="78"/>
        <end position="165"/>
    </location>
</feature>
<dbReference type="SUPFAM" id="SSF48726">
    <property type="entry name" value="Immunoglobulin"/>
    <property type="match status" value="2"/>
</dbReference>
<dbReference type="Pfam" id="PF07686">
    <property type="entry name" value="V-set"/>
    <property type="match status" value="1"/>
</dbReference>
<protein>
    <submittedName>
        <fullName evidence="4">Uncharacterized protein, isoform C</fullName>
    </submittedName>
</protein>
<dbReference type="SMART" id="SM00408">
    <property type="entry name" value="IGc2"/>
    <property type="match status" value="2"/>
</dbReference>
<sequence length="423" mass="46723">MQSGEKRPHIMRLRGKCCCGYKVELEKYTIRGASNLEIMEPKRWHLHLSCFLLLLSSTFSDVGKITSSQNHFGNTLQSQFNTKNNTRVIAQKGGLAILPCVVKVNSPATVSWIRRKDFQLLTVGLSTHSSDKRFLVEHTRHMGHWSLRIKAVREEDRGFYECQLSIYPTQSIVIELKIVEAVAEISSAPELHIDETSTLRLECKLKRATENPAFVFWYHDSKMINYDSQGGFVVTSIGQSNPQSGQFFRSSPANKSRPTMPMESSNGVLNSLLGSSDGFKTPAANVPSSTPYMMQQHQSAYLLNPSVSVLTVKQVNFRHAGNYTCAPSNARPASITVHVLRGEKTAAMQHANRSILDTETNGNGTFGLITLGGLNGTSGVTLAGGILYFSGLFLLMGAVVFERFSLAATHKVFVAFIIVTMHS</sequence>
<evidence type="ECO:0000259" key="3">
    <source>
        <dbReference type="PROSITE" id="PS50835"/>
    </source>
</evidence>
<dbReference type="OrthoDB" id="190835at2759"/>
<feature type="domain" description="Ig-like" evidence="3">
    <location>
        <begin position="168"/>
        <end position="336"/>
    </location>
</feature>
<dbReference type="PROSITE" id="PS50835">
    <property type="entry name" value="IG_LIKE"/>
    <property type="match status" value="2"/>
</dbReference>
<dbReference type="EMBL" id="CM002910">
    <property type="protein sequence ID" value="KMY89511.1"/>
    <property type="molecule type" value="Genomic_DNA"/>
</dbReference>
<dbReference type="InterPro" id="IPR003599">
    <property type="entry name" value="Ig_sub"/>
</dbReference>
<dbReference type="GO" id="GO:0050808">
    <property type="term" value="P:synapse organization"/>
    <property type="evidence" value="ECO:0007669"/>
    <property type="project" value="EnsemblMetazoa"/>
</dbReference>